<name>A0AA35VFR3_LACSI</name>
<proteinExistence type="predicted"/>
<organism evidence="2 3">
    <name type="scientific">Lactuca saligna</name>
    <name type="common">Willowleaf lettuce</name>
    <dbReference type="NCBI Taxonomy" id="75948"/>
    <lineage>
        <taxon>Eukaryota</taxon>
        <taxon>Viridiplantae</taxon>
        <taxon>Streptophyta</taxon>
        <taxon>Embryophyta</taxon>
        <taxon>Tracheophyta</taxon>
        <taxon>Spermatophyta</taxon>
        <taxon>Magnoliopsida</taxon>
        <taxon>eudicotyledons</taxon>
        <taxon>Gunneridae</taxon>
        <taxon>Pentapetalae</taxon>
        <taxon>asterids</taxon>
        <taxon>campanulids</taxon>
        <taxon>Asterales</taxon>
        <taxon>Asteraceae</taxon>
        <taxon>Cichorioideae</taxon>
        <taxon>Cichorieae</taxon>
        <taxon>Lactucinae</taxon>
        <taxon>Lactuca</taxon>
    </lineage>
</organism>
<gene>
    <name evidence="2" type="ORF">LSALG_LOCUS2816</name>
</gene>
<evidence type="ECO:0000313" key="3">
    <source>
        <dbReference type="Proteomes" id="UP001177003"/>
    </source>
</evidence>
<evidence type="ECO:0000313" key="2">
    <source>
        <dbReference type="EMBL" id="CAI9262057.1"/>
    </source>
</evidence>
<feature type="region of interest" description="Disordered" evidence="1">
    <location>
        <begin position="116"/>
        <end position="139"/>
    </location>
</feature>
<protein>
    <submittedName>
        <fullName evidence="2">Uncharacterized protein</fullName>
    </submittedName>
</protein>
<dbReference type="Proteomes" id="UP001177003">
    <property type="component" value="Chromosome 0"/>
</dbReference>
<evidence type="ECO:0000256" key="1">
    <source>
        <dbReference type="SAM" id="MobiDB-lite"/>
    </source>
</evidence>
<accession>A0AA35VFR3</accession>
<keyword evidence="3" id="KW-1185">Reference proteome</keyword>
<dbReference type="EMBL" id="OX465086">
    <property type="protein sequence ID" value="CAI9262057.1"/>
    <property type="molecule type" value="Genomic_DNA"/>
</dbReference>
<dbReference type="AlphaFoldDB" id="A0AA35VFR3"/>
<reference evidence="2" key="1">
    <citation type="submission" date="2023-04" db="EMBL/GenBank/DDBJ databases">
        <authorList>
            <person name="Vijverberg K."/>
            <person name="Xiong W."/>
            <person name="Schranz E."/>
        </authorList>
    </citation>
    <scope>NUCLEOTIDE SEQUENCE</scope>
</reference>
<sequence length="139" mass="16037">MTIQKYNVGRWIPDFFLWGFIVFKFLTRDQKLNSHVYLHQMVTCSYGNTYFNNKGLEILRIVIITFKSKYLVVLPNLQLDKTLRDKNRECLMIFSYMDKPGALPLGPRQGLLPLGPRSQGRCPRTPVRSGASPLNDSVL</sequence>